<proteinExistence type="predicted"/>
<gene>
    <name evidence="1" type="ORF">KXV57_001089</name>
</gene>
<evidence type="ECO:0000313" key="1">
    <source>
        <dbReference type="EMBL" id="KAH1896769.1"/>
    </source>
</evidence>
<dbReference type="AlphaFoldDB" id="A0A9P8SPF0"/>
<name>A0A9P8SPF0_ASPFM</name>
<accession>A0A9P8SPF0</accession>
<reference evidence="1" key="1">
    <citation type="submission" date="2021-08" db="EMBL/GenBank/DDBJ databases">
        <title>Global Aspergillus fumigatus from environmental and clinical sources.</title>
        <authorList>
            <person name="Barber A."/>
            <person name="Sae-Ong T."/>
        </authorList>
    </citation>
    <scope>NUCLEOTIDE SEQUENCE</scope>
    <source>
        <strain evidence="1">NRZ-2016-071</strain>
    </source>
</reference>
<protein>
    <submittedName>
        <fullName evidence="1">Uncharacterized protein</fullName>
    </submittedName>
</protein>
<dbReference type="EMBL" id="JAIBSC010000116">
    <property type="protein sequence ID" value="KAH1896769.1"/>
    <property type="molecule type" value="Genomic_DNA"/>
</dbReference>
<sequence>MDVFPLSPDCEVENPFETPVGLNDSEDGDDEHLSWVDKKVKEITAAELQDYAQLMDEFAKGFDPDSLAREIMATLPLLEEDLFPSSFAHLLILLLQTDGKIEIAQVKLVRWLRARYPIALCEPSETQLVDETFFMSEIEMLRRLLSTLRGDDDKPIYWINCRPFEIGKSCEQLEASIKVIRAFECDMRSATEEIDEERHFYHDLPVCNERTVLISMRAQRWDSSRASIGWNNYLSSEIELTRFHQYFKHHVMEHDPNKARGYGWLPPDHIRVPLSSSTNVDLVDVSDWPLNDHQKRIMSLLFKVAQWIGLARGLAAVHLFCDIARNFTIHKPSENPSASYVLFMQKLAEARLCPSSIESQIPTPFPYNDETYAKRNPAFFIDVFRSAKGLVCCQVEMTSFLKKKGDKKKQGYSKHRTSGGQSSKGMRIRMITEFPEIHGSLAGVWDGNRKRNMAKTTSPLVIPSASHPAQETILGHPASPEEERFFYHFAGYARSI</sequence>
<organism evidence="1 2">
    <name type="scientific">Aspergillus fumigatus</name>
    <name type="common">Neosartorya fumigata</name>
    <dbReference type="NCBI Taxonomy" id="746128"/>
    <lineage>
        <taxon>Eukaryota</taxon>
        <taxon>Fungi</taxon>
        <taxon>Dikarya</taxon>
        <taxon>Ascomycota</taxon>
        <taxon>Pezizomycotina</taxon>
        <taxon>Eurotiomycetes</taxon>
        <taxon>Eurotiomycetidae</taxon>
        <taxon>Eurotiales</taxon>
        <taxon>Aspergillaceae</taxon>
        <taxon>Aspergillus</taxon>
        <taxon>Aspergillus subgen. Fumigati</taxon>
    </lineage>
</organism>
<dbReference type="Proteomes" id="UP000813423">
    <property type="component" value="Unassembled WGS sequence"/>
</dbReference>
<comment type="caution">
    <text evidence="1">The sequence shown here is derived from an EMBL/GenBank/DDBJ whole genome shotgun (WGS) entry which is preliminary data.</text>
</comment>
<evidence type="ECO:0000313" key="2">
    <source>
        <dbReference type="Proteomes" id="UP000813423"/>
    </source>
</evidence>